<dbReference type="PROSITE" id="PS01124">
    <property type="entry name" value="HTH_ARAC_FAMILY_2"/>
    <property type="match status" value="1"/>
</dbReference>
<dbReference type="PANTHER" id="PTHR11019">
    <property type="entry name" value="HTH-TYPE TRANSCRIPTIONAL REGULATOR NIMR"/>
    <property type="match status" value="1"/>
</dbReference>
<keyword evidence="2" id="KW-0804">Transcription</keyword>
<dbReference type="SMART" id="SM00342">
    <property type="entry name" value="HTH_ARAC"/>
    <property type="match status" value="1"/>
</dbReference>
<evidence type="ECO:0000256" key="2">
    <source>
        <dbReference type="ARBA" id="ARBA00023163"/>
    </source>
</evidence>
<gene>
    <name evidence="4" type="ORF">NFI88_16440</name>
</gene>
<dbReference type="EMBL" id="JAMZEJ010000011">
    <property type="protein sequence ID" value="MCQ8242423.1"/>
    <property type="molecule type" value="Genomic_DNA"/>
</dbReference>
<sequence>MDMIDLMPPGCAILSQTDRERSEESPLHRHPHGEFFVLRSGHLVSATEAARLLIPPGQAYWVPPGTPHGGSLRRISGIRLHVSAALARGLCPEVPVAFSATPLVEALMGRWAVDASAGLPPRAVDRHMFAVLADEMANRLTQPLLLPMPGSPVMRRVLAAWSETCDERASLDLLAERCRMSRRSFTRRFRIETGMSPGTWMQAARILRGCQLMASGTSITDTAFMLGFESPASFFNLCRRLTGLNPSALMRRL</sequence>
<dbReference type="Gene3D" id="1.10.10.60">
    <property type="entry name" value="Homeodomain-like"/>
    <property type="match status" value="1"/>
</dbReference>
<dbReference type="Pfam" id="PF12833">
    <property type="entry name" value="HTH_18"/>
    <property type="match status" value="1"/>
</dbReference>
<dbReference type="InterPro" id="IPR018060">
    <property type="entry name" value="HTH_AraC"/>
</dbReference>
<comment type="caution">
    <text evidence="4">The sequence shown here is derived from an EMBL/GenBank/DDBJ whole genome shotgun (WGS) entry which is preliminary data.</text>
</comment>
<evidence type="ECO:0000313" key="5">
    <source>
        <dbReference type="Proteomes" id="UP001524547"/>
    </source>
</evidence>
<protein>
    <submittedName>
        <fullName evidence="4">AraC family transcriptional regulator</fullName>
    </submittedName>
</protein>
<dbReference type="InterPro" id="IPR014710">
    <property type="entry name" value="RmlC-like_jellyroll"/>
</dbReference>
<proteinExistence type="predicted"/>
<organism evidence="4 5">
    <name type="scientific">Rhizosaccharibacter radicis</name>
    <dbReference type="NCBI Taxonomy" id="2782605"/>
    <lineage>
        <taxon>Bacteria</taxon>
        <taxon>Pseudomonadati</taxon>
        <taxon>Pseudomonadota</taxon>
        <taxon>Alphaproteobacteria</taxon>
        <taxon>Acetobacterales</taxon>
        <taxon>Acetobacteraceae</taxon>
        <taxon>Rhizosaccharibacter</taxon>
    </lineage>
</organism>
<dbReference type="PANTHER" id="PTHR11019:SF199">
    <property type="entry name" value="HTH-TYPE TRANSCRIPTIONAL REGULATOR NIMR"/>
    <property type="match status" value="1"/>
</dbReference>
<accession>A0ABT1W1F0</accession>
<reference evidence="4 5" key="1">
    <citation type="submission" date="2022-06" db="EMBL/GenBank/DDBJ databases">
        <title>Rhizosaccharibacter gen. nov. sp. nov. KSS12, endophytic bacteria isolated from sugarcane.</title>
        <authorList>
            <person name="Pitiwittayakul N."/>
        </authorList>
    </citation>
    <scope>NUCLEOTIDE SEQUENCE [LARGE SCALE GENOMIC DNA]</scope>
    <source>
        <strain evidence="4 5">KSS12</strain>
    </source>
</reference>
<keyword evidence="5" id="KW-1185">Reference proteome</keyword>
<dbReference type="Proteomes" id="UP001524547">
    <property type="component" value="Unassembled WGS sequence"/>
</dbReference>
<dbReference type="SUPFAM" id="SSF46689">
    <property type="entry name" value="Homeodomain-like"/>
    <property type="match status" value="2"/>
</dbReference>
<dbReference type="InterPro" id="IPR013096">
    <property type="entry name" value="Cupin_2"/>
</dbReference>
<dbReference type="Pfam" id="PF07883">
    <property type="entry name" value="Cupin_2"/>
    <property type="match status" value="1"/>
</dbReference>
<evidence type="ECO:0000313" key="4">
    <source>
        <dbReference type="EMBL" id="MCQ8242423.1"/>
    </source>
</evidence>
<evidence type="ECO:0000259" key="3">
    <source>
        <dbReference type="PROSITE" id="PS01124"/>
    </source>
</evidence>
<dbReference type="Gene3D" id="2.60.120.10">
    <property type="entry name" value="Jelly Rolls"/>
    <property type="match status" value="1"/>
</dbReference>
<dbReference type="InterPro" id="IPR009057">
    <property type="entry name" value="Homeodomain-like_sf"/>
</dbReference>
<evidence type="ECO:0000256" key="1">
    <source>
        <dbReference type="ARBA" id="ARBA00023015"/>
    </source>
</evidence>
<feature type="domain" description="HTH araC/xylS-type" evidence="3">
    <location>
        <begin position="155"/>
        <end position="252"/>
    </location>
</feature>
<dbReference type="InterPro" id="IPR011051">
    <property type="entry name" value="RmlC_Cupin_sf"/>
</dbReference>
<name>A0ABT1W1F0_9PROT</name>
<dbReference type="RefSeq" id="WP_422921175.1">
    <property type="nucleotide sequence ID" value="NZ_JAMZEJ010000011.1"/>
</dbReference>
<dbReference type="SUPFAM" id="SSF51182">
    <property type="entry name" value="RmlC-like cupins"/>
    <property type="match status" value="1"/>
</dbReference>
<keyword evidence="1" id="KW-0805">Transcription regulation</keyword>